<feature type="transmembrane region" description="Helical" evidence="12">
    <location>
        <begin position="348"/>
        <end position="371"/>
    </location>
</feature>
<sequence>MAVFSLECLPKPRELFKPASTDNDNSGFGKPEDSISGNNTAESPEERANIFSRFTFMWVGSLLAKGYRSQLQLEDLWKMDGQFRPDVVNAQFQRNWQRELKSSKPSLFWASARTYWKIWAFAALHEFMRMTMSFLQPITLSWLIGFAASYGTEQGSPIEHGYFYAVMLFFVSCWRNIANRQRWRYAQHIERLVRTSYMTAIYQKSLVLSNNTRQKYDVGSIVTHMSVDVEVVTFFIEDVTQDMWSEPLQIGIAMFMLYQLMGWSTLAGVLVMLVCTPIVSRYGQVIGNRSSFLMEHRDKRMGIMNEIITGIRVVKMYAWESSFIKRINDIRLKLELDIISKNNMLRSFILAGTTLVSFIVNFATFGIYSVFDNVSRGPLNAQLVFVGMPLLDGVANSLGLIPGIVPDVSRGIASFCRIYDFLTASEIDTLSVTRDAYDRTLAESSANDVLVDVTDGSFSWSTVDEPLLRDITIKCKRDELVAVIGQVGSGKSSLVSAILGDMTKCSGEAMVRGSIAYVPQQPWILNATLRDNILFGSDFDQVFFNQVIDACALRQDIDTFSAGDMTEIGERGINLSGGQKMRVSLARAVYAKADVYILDDPLAAVDAHVSKHIFTHVLGPRGMLKSRARILTINALQYLHSADSIVMLRDGKIVEQASFAQAMDGQNDIFEFINGHVNDGKIFAESNGMASDVEDTENCVDDSSSISASVNRIKRRTNTNTSQNAVAQQELPKPANDNGTLIEDEHRS</sequence>
<protein>
    <submittedName>
        <fullName evidence="15">Uncharacterized protein</fullName>
    </submittedName>
</protein>
<dbReference type="InterPro" id="IPR011527">
    <property type="entry name" value="ABC1_TM_dom"/>
</dbReference>
<dbReference type="PROSITE" id="PS00211">
    <property type="entry name" value="ABC_TRANSPORTER_1"/>
    <property type="match status" value="1"/>
</dbReference>
<evidence type="ECO:0000313" key="16">
    <source>
        <dbReference type="Proteomes" id="UP001140094"/>
    </source>
</evidence>
<evidence type="ECO:0000256" key="2">
    <source>
        <dbReference type="ARBA" id="ARBA00009726"/>
    </source>
</evidence>
<evidence type="ECO:0000256" key="7">
    <source>
        <dbReference type="ARBA" id="ARBA00022840"/>
    </source>
</evidence>
<dbReference type="InterPro" id="IPR003439">
    <property type="entry name" value="ABC_transporter-like_ATP-bd"/>
</dbReference>
<dbReference type="InterPro" id="IPR036640">
    <property type="entry name" value="ABC1_TM_sf"/>
</dbReference>
<dbReference type="Pfam" id="PF00664">
    <property type="entry name" value="ABC_membrane"/>
    <property type="match status" value="1"/>
</dbReference>
<keyword evidence="9 12" id="KW-1133">Transmembrane helix</keyword>
<comment type="subcellular location">
    <subcellularLocation>
        <location evidence="1">Endomembrane system</location>
        <topology evidence="1">Multi-pass membrane protein</topology>
    </subcellularLocation>
</comment>
<feature type="domain" description="ABC transporter" evidence="13">
    <location>
        <begin position="451"/>
        <end position="675"/>
    </location>
</feature>
<gene>
    <name evidence="15" type="ORF">H4R20_003373</name>
</gene>
<dbReference type="SUPFAM" id="SSF90123">
    <property type="entry name" value="ABC transporter transmembrane region"/>
    <property type="match status" value="1"/>
</dbReference>
<organism evidence="15 16">
    <name type="scientific">Coemansia guatemalensis</name>
    <dbReference type="NCBI Taxonomy" id="2761395"/>
    <lineage>
        <taxon>Eukaryota</taxon>
        <taxon>Fungi</taxon>
        <taxon>Fungi incertae sedis</taxon>
        <taxon>Zoopagomycota</taxon>
        <taxon>Kickxellomycotina</taxon>
        <taxon>Kickxellomycetes</taxon>
        <taxon>Kickxellales</taxon>
        <taxon>Kickxellaceae</taxon>
        <taxon>Coemansia</taxon>
    </lineage>
</organism>
<dbReference type="OrthoDB" id="6500128at2759"/>
<keyword evidence="4 12" id="KW-0812">Transmembrane</keyword>
<evidence type="ECO:0000313" key="15">
    <source>
        <dbReference type="EMBL" id="KAJ2802200.1"/>
    </source>
</evidence>
<keyword evidence="7" id="KW-0067">ATP-binding</keyword>
<evidence type="ECO:0000256" key="8">
    <source>
        <dbReference type="ARBA" id="ARBA00022967"/>
    </source>
</evidence>
<feature type="domain" description="ABC transmembrane type-1" evidence="14">
    <location>
        <begin position="132"/>
        <end position="410"/>
    </location>
</feature>
<dbReference type="FunFam" id="3.40.50.300:FF:000450">
    <property type="entry name" value="ABC transporter C family member 2"/>
    <property type="match status" value="1"/>
</dbReference>
<dbReference type="GO" id="GO:0016887">
    <property type="term" value="F:ATP hydrolysis activity"/>
    <property type="evidence" value="ECO:0007669"/>
    <property type="project" value="InterPro"/>
</dbReference>
<evidence type="ECO:0000256" key="1">
    <source>
        <dbReference type="ARBA" id="ARBA00004127"/>
    </source>
</evidence>
<evidence type="ECO:0000256" key="6">
    <source>
        <dbReference type="ARBA" id="ARBA00022741"/>
    </source>
</evidence>
<keyword evidence="8" id="KW-1278">Translocase</keyword>
<evidence type="ECO:0000256" key="9">
    <source>
        <dbReference type="ARBA" id="ARBA00022989"/>
    </source>
</evidence>
<dbReference type="PROSITE" id="PS50929">
    <property type="entry name" value="ABC_TM1F"/>
    <property type="match status" value="1"/>
</dbReference>
<keyword evidence="6" id="KW-0547">Nucleotide-binding</keyword>
<evidence type="ECO:0000256" key="4">
    <source>
        <dbReference type="ARBA" id="ARBA00022692"/>
    </source>
</evidence>
<dbReference type="InterPro" id="IPR050173">
    <property type="entry name" value="ABC_transporter_C-like"/>
</dbReference>
<keyword evidence="5" id="KW-0677">Repeat</keyword>
<accession>A0A9W8HTF9</accession>
<dbReference type="GO" id="GO:0016020">
    <property type="term" value="C:membrane"/>
    <property type="evidence" value="ECO:0007669"/>
    <property type="project" value="InterPro"/>
</dbReference>
<feature type="non-terminal residue" evidence="15">
    <location>
        <position position="748"/>
    </location>
</feature>
<feature type="region of interest" description="Disordered" evidence="11">
    <location>
        <begin position="15"/>
        <end position="43"/>
    </location>
</feature>
<keyword evidence="10 12" id="KW-0472">Membrane</keyword>
<keyword evidence="3" id="KW-0813">Transport</keyword>
<dbReference type="InterPro" id="IPR027417">
    <property type="entry name" value="P-loop_NTPase"/>
</dbReference>
<feature type="compositionally biased region" description="Polar residues" evidence="11">
    <location>
        <begin position="718"/>
        <end position="727"/>
    </location>
</feature>
<dbReference type="GO" id="GO:0005524">
    <property type="term" value="F:ATP binding"/>
    <property type="evidence" value="ECO:0007669"/>
    <property type="project" value="UniProtKB-KW"/>
</dbReference>
<evidence type="ECO:0000256" key="5">
    <source>
        <dbReference type="ARBA" id="ARBA00022737"/>
    </source>
</evidence>
<dbReference type="PROSITE" id="PS50893">
    <property type="entry name" value="ABC_TRANSPORTER_2"/>
    <property type="match status" value="1"/>
</dbReference>
<dbReference type="EMBL" id="JANBUO010000694">
    <property type="protein sequence ID" value="KAJ2802200.1"/>
    <property type="molecule type" value="Genomic_DNA"/>
</dbReference>
<evidence type="ECO:0000256" key="3">
    <source>
        <dbReference type="ARBA" id="ARBA00022448"/>
    </source>
</evidence>
<reference evidence="15" key="1">
    <citation type="submission" date="2022-07" db="EMBL/GenBank/DDBJ databases">
        <title>Phylogenomic reconstructions and comparative analyses of Kickxellomycotina fungi.</title>
        <authorList>
            <person name="Reynolds N.K."/>
            <person name="Stajich J.E."/>
            <person name="Barry K."/>
            <person name="Grigoriev I.V."/>
            <person name="Crous P."/>
            <person name="Smith M.E."/>
        </authorList>
    </citation>
    <scope>NUCLEOTIDE SEQUENCE</scope>
    <source>
        <strain evidence="15">NRRL 1565</strain>
    </source>
</reference>
<comment type="caution">
    <text evidence="15">The sequence shown here is derived from an EMBL/GenBank/DDBJ whole genome shotgun (WGS) entry which is preliminary data.</text>
</comment>
<comment type="similarity">
    <text evidence="2">Belongs to the ABC transporter superfamily. ABCC family. Conjugate transporter (TC 3.A.1.208) subfamily.</text>
</comment>
<keyword evidence="16" id="KW-1185">Reference proteome</keyword>
<dbReference type="Pfam" id="PF00005">
    <property type="entry name" value="ABC_tran"/>
    <property type="match status" value="1"/>
</dbReference>
<dbReference type="Gene3D" id="1.20.1560.10">
    <property type="entry name" value="ABC transporter type 1, transmembrane domain"/>
    <property type="match status" value="1"/>
</dbReference>
<dbReference type="InterPro" id="IPR003593">
    <property type="entry name" value="AAA+_ATPase"/>
</dbReference>
<dbReference type="SUPFAM" id="SSF52540">
    <property type="entry name" value="P-loop containing nucleoside triphosphate hydrolases"/>
    <property type="match status" value="1"/>
</dbReference>
<dbReference type="GO" id="GO:0012505">
    <property type="term" value="C:endomembrane system"/>
    <property type="evidence" value="ECO:0007669"/>
    <property type="project" value="UniProtKB-SubCell"/>
</dbReference>
<proteinExistence type="inferred from homology"/>
<dbReference type="AlphaFoldDB" id="A0A9W8HTF9"/>
<dbReference type="CDD" id="cd03250">
    <property type="entry name" value="ABCC_MRP_domain1"/>
    <property type="match status" value="1"/>
</dbReference>
<evidence type="ECO:0000259" key="13">
    <source>
        <dbReference type="PROSITE" id="PS50893"/>
    </source>
</evidence>
<dbReference type="SMART" id="SM00382">
    <property type="entry name" value="AAA"/>
    <property type="match status" value="1"/>
</dbReference>
<evidence type="ECO:0000259" key="14">
    <source>
        <dbReference type="PROSITE" id="PS50929"/>
    </source>
</evidence>
<evidence type="ECO:0000256" key="12">
    <source>
        <dbReference type="SAM" id="Phobius"/>
    </source>
</evidence>
<evidence type="ECO:0000256" key="10">
    <source>
        <dbReference type="ARBA" id="ARBA00023136"/>
    </source>
</evidence>
<evidence type="ECO:0000256" key="11">
    <source>
        <dbReference type="SAM" id="MobiDB-lite"/>
    </source>
</evidence>
<dbReference type="Proteomes" id="UP001140094">
    <property type="component" value="Unassembled WGS sequence"/>
</dbReference>
<dbReference type="InterPro" id="IPR017871">
    <property type="entry name" value="ABC_transporter-like_CS"/>
</dbReference>
<dbReference type="PANTHER" id="PTHR24223">
    <property type="entry name" value="ATP-BINDING CASSETTE SUB-FAMILY C"/>
    <property type="match status" value="1"/>
</dbReference>
<feature type="transmembrane region" description="Helical" evidence="12">
    <location>
        <begin position="256"/>
        <end position="279"/>
    </location>
</feature>
<dbReference type="Gene3D" id="3.40.50.300">
    <property type="entry name" value="P-loop containing nucleotide triphosphate hydrolases"/>
    <property type="match status" value="1"/>
</dbReference>
<name>A0A9W8HTF9_9FUNG</name>
<dbReference type="GO" id="GO:0140359">
    <property type="term" value="F:ABC-type transporter activity"/>
    <property type="evidence" value="ECO:0007669"/>
    <property type="project" value="InterPro"/>
</dbReference>
<feature type="region of interest" description="Disordered" evidence="11">
    <location>
        <begin position="711"/>
        <end position="748"/>
    </location>
</feature>
<dbReference type="CDD" id="cd18579">
    <property type="entry name" value="ABC_6TM_ABCC_D1"/>
    <property type="match status" value="1"/>
</dbReference>
<dbReference type="InterPro" id="IPR044746">
    <property type="entry name" value="ABCC_6TM_D1"/>
</dbReference>